<protein>
    <submittedName>
        <fullName evidence="2">Uncharacterized protein</fullName>
    </submittedName>
</protein>
<dbReference type="AlphaFoldDB" id="A0A7R7VVU1"/>
<evidence type="ECO:0000313" key="3">
    <source>
        <dbReference type="Proteomes" id="UP000637239"/>
    </source>
</evidence>
<dbReference type="KEGG" id="ache:ACHE_70568A"/>
<keyword evidence="3" id="KW-1185">Reference proteome</keyword>
<feature type="compositionally biased region" description="Basic and acidic residues" evidence="1">
    <location>
        <begin position="267"/>
        <end position="316"/>
    </location>
</feature>
<proteinExistence type="predicted"/>
<dbReference type="RefSeq" id="XP_043140247.1">
    <property type="nucleotide sequence ID" value="XM_043282915.1"/>
</dbReference>
<dbReference type="Proteomes" id="UP000637239">
    <property type="component" value="Chromosome 7"/>
</dbReference>
<sequence length="363" mass="41008">MSSGAVISDQMPGKRPLWSRRLTDESTLNTSFDNCNHGSQRFKGTSKPRIYTRPLPKKTSLDDAPSMTLINSSRSAGDRDSLGIHTTTERRNQCDPFTGSGEFNPHSRLPSTTNQITACNPSTRKPTSKYIDSSRHAPRTYAPVGQSYQTSLVESHCSEGKNSFDGESLARSSSDTFQPFVRAQAPRLSLQIHDGSSTPLPTISQTNVTGRSSFGYARDNGSALDTPSPISRSSLDFVFRSKTRTSVDPVSRAATIQAARQAFEEKQEAKNRKLEQQQMKEEEKQTRRREKQYWRTSMRDDEMHSSTPEEKTDPAETPHATTASQQQSTSISWKSRSKNTWMIFIVWLRTRVFKLRRKIRKMQ</sequence>
<feature type="region of interest" description="Disordered" evidence="1">
    <location>
        <begin position="267"/>
        <end position="332"/>
    </location>
</feature>
<feature type="compositionally biased region" description="Basic and acidic residues" evidence="1">
    <location>
        <begin position="76"/>
        <end position="93"/>
    </location>
</feature>
<accession>A0A7R7VVU1</accession>
<feature type="compositionally biased region" description="Low complexity" evidence="1">
    <location>
        <begin position="320"/>
        <end position="330"/>
    </location>
</feature>
<feature type="compositionally biased region" description="Polar residues" evidence="1">
    <location>
        <begin position="109"/>
        <end position="125"/>
    </location>
</feature>
<gene>
    <name evidence="2" type="ORF">ACHE_70568A</name>
</gene>
<reference evidence="2" key="1">
    <citation type="submission" date="2021-01" db="EMBL/GenBank/DDBJ databases">
        <authorList>
            <consortium name="Aspergillus chevalieri M1 genome sequencing consortium"/>
            <person name="Kazuki M."/>
            <person name="Futagami T."/>
        </authorList>
    </citation>
    <scope>NUCLEOTIDE SEQUENCE</scope>
    <source>
        <strain evidence="2">M1</strain>
    </source>
</reference>
<evidence type="ECO:0000256" key="1">
    <source>
        <dbReference type="SAM" id="MobiDB-lite"/>
    </source>
</evidence>
<dbReference type="GeneID" id="66986083"/>
<organism evidence="2 3">
    <name type="scientific">Aspergillus chevalieri</name>
    <name type="common">Eurotium chevalieri</name>
    <dbReference type="NCBI Taxonomy" id="182096"/>
    <lineage>
        <taxon>Eukaryota</taxon>
        <taxon>Fungi</taxon>
        <taxon>Dikarya</taxon>
        <taxon>Ascomycota</taxon>
        <taxon>Pezizomycotina</taxon>
        <taxon>Eurotiomycetes</taxon>
        <taxon>Eurotiomycetidae</taxon>
        <taxon>Eurotiales</taxon>
        <taxon>Aspergillaceae</taxon>
        <taxon>Aspergillus</taxon>
        <taxon>Aspergillus subgen. Aspergillus</taxon>
    </lineage>
</organism>
<dbReference type="EMBL" id="AP024422">
    <property type="protein sequence ID" value="BCR91725.1"/>
    <property type="molecule type" value="Genomic_DNA"/>
</dbReference>
<name>A0A7R7VVU1_ASPCH</name>
<feature type="compositionally biased region" description="Polar residues" evidence="1">
    <location>
        <begin position="28"/>
        <end position="43"/>
    </location>
</feature>
<feature type="region of interest" description="Disordered" evidence="1">
    <location>
        <begin position="28"/>
        <end position="141"/>
    </location>
</feature>
<feature type="region of interest" description="Disordered" evidence="1">
    <location>
        <begin position="1"/>
        <end position="20"/>
    </location>
</feature>
<evidence type="ECO:0000313" key="2">
    <source>
        <dbReference type="EMBL" id="BCR91725.1"/>
    </source>
</evidence>
<reference evidence="2" key="2">
    <citation type="submission" date="2021-02" db="EMBL/GenBank/DDBJ databases">
        <title>Aspergillus chevalieri M1 genome sequence.</title>
        <authorList>
            <person name="Kadooka C."/>
            <person name="Mori K."/>
            <person name="Futagami T."/>
        </authorList>
    </citation>
    <scope>NUCLEOTIDE SEQUENCE</scope>
    <source>
        <strain evidence="2">M1</strain>
    </source>
</reference>